<keyword evidence="2" id="KW-0489">Methyltransferase</keyword>
<accession>A0A1I4TED5</accession>
<dbReference type="Proteomes" id="UP000199144">
    <property type="component" value="Unassembled WGS sequence"/>
</dbReference>
<dbReference type="EMBL" id="FOTQ01000016">
    <property type="protein sequence ID" value="SFM75094.1"/>
    <property type="molecule type" value="Genomic_DNA"/>
</dbReference>
<dbReference type="STRING" id="254406.SAMN04488042_1161"/>
<gene>
    <name evidence="2" type="ORF">SAMN04488042_1161</name>
</gene>
<evidence type="ECO:0000259" key="1">
    <source>
        <dbReference type="Pfam" id="PF05050"/>
    </source>
</evidence>
<feature type="domain" description="Methyltransferase FkbM" evidence="1">
    <location>
        <begin position="59"/>
        <end position="210"/>
    </location>
</feature>
<sequence>MKSRLVGTWAGDVLLRFSRWRSLRSVPLGNPEAAGARANAVLADRLIAQLCPAQGRFLDVGAHIGSVFASVHRAMPGAEIIAIEADPDKAAALRARFPYCTLLEAAVGESEGSVDFFRDPGKSGFNSLAPGEGRERITVELRRLDDLLPDTRVDLIKIDVEGAELGALRGGARLIARGRPVILFESTEVGPNALGYSAEMLWQWFDRHDYGVFTPDRLAHEAPPMTSEVFVDSHEYPFRTLNYFAVPMEQRQAIRDRARKILGVEAR</sequence>
<dbReference type="AlphaFoldDB" id="A0A1I4TED5"/>
<dbReference type="SUPFAM" id="SSF53335">
    <property type="entry name" value="S-adenosyl-L-methionine-dependent methyltransferases"/>
    <property type="match status" value="1"/>
</dbReference>
<protein>
    <submittedName>
        <fullName evidence="2">Methyltransferase, FkbM family</fullName>
    </submittedName>
</protein>
<keyword evidence="3" id="KW-1185">Reference proteome</keyword>
<keyword evidence="2" id="KW-0808">Transferase</keyword>
<dbReference type="InterPro" id="IPR006342">
    <property type="entry name" value="FkbM_mtfrase"/>
</dbReference>
<proteinExistence type="predicted"/>
<dbReference type="InterPro" id="IPR052514">
    <property type="entry name" value="SAM-dependent_MTase"/>
</dbReference>
<dbReference type="GO" id="GO:0008168">
    <property type="term" value="F:methyltransferase activity"/>
    <property type="evidence" value="ECO:0007669"/>
    <property type="project" value="UniProtKB-KW"/>
</dbReference>
<dbReference type="PANTHER" id="PTHR34203">
    <property type="entry name" value="METHYLTRANSFERASE, FKBM FAMILY PROTEIN"/>
    <property type="match status" value="1"/>
</dbReference>
<dbReference type="InterPro" id="IPR029063">
    <property type="entry name" value="SAM-dependent_MTases_sf"/>
</dbReference>
<dbReference type="GO" id="GO:0032259">
    <property type="term" value="P:methylation"/>
    <property type="evidence" value="ECO:0007669"/>
    <property type="project" value="UniProtKB-KW"/>
</dbReference>
<reference evidence="2 3" key="1">
    <citation type="submission" date="2016-10" db="EMBL/GenBank/DDBJ databases">
        <authorList>
            <person name="de Groot N.N."/>
        </authorList>
    </citation>
    <scope>NUCLEOTIDE SEQUENCE [LARGE SCALE GENOMIC DNA]</scope>
    <source>
        <strain evidence="2 3">DSM 15283</strain>
    </source>
</reference>
<dbReference type="Pfam" id="PF05050">
    <property type="entry name" value="Methyltransf_21"/>
    <property type="match status" value="1"/>
</dbReference>
<dbReference type="NCBIfam" id="TIGR01444">
    <property type="entry name" value="fkbM_fam"/>
    <property type="match status" value="1"/>
</dbReference>
<organism evidence="2 3">
    <name type="scientific">Shimia aestuarii</name>
    <dbReference type="NCBI Taxonomy" id="254406"/>
    <lineage>
        <taxon>Bacteria</taxon>
        <taxon>Pseudomonadati</taxon>
        <taxon>Pseudomonadota</taxon>
        <taxon>Alphaproteobacteria</taxon>
        <taxon>Rhodobacterales</taxon>
        <taxon>Roseobacteraceae</taxon>
    </lineage>
</organism>
<evidence type="ECO:0000313" key="2">
    <source>
        <dbReference type="EMBL" id="SFM75094.1"/>
    </source>
</evidence>
<dbReference type="RefSeq" id="WP_165610142.1">
    <property type="nucleotide sequence ID" value="NZ_FOTQ01000016.1"/>
</dbReference>
<dbReference type="Gene3D" id="3.40.50.150">
    <property type="entry name" value="Vaccinia Virus protein VP39"/>
    <property type="match status" value="1"/>
</dbReference>
<evidence type="ECO:0000313" key="3">
    <source>
        <dbReference type="Proteomes" id="UP000199144"/>
    </source>
</evidence>
<dbReference type="PANTHER" id="PTHR34203:SF15">
    <property type="entry name" value="SLL1173 PROTEIN"/>
    <property type="match status" value="1"/>
</dbReference>
<name>A0A1I4TED5_9RHOB</name>